<sequence>MALVGAVIAAGLGYTVLFANKKPEATALDVAKVATGGNPPSATKY</sequence>
<reference evidence="1" key="1">
    <citation type="submission" date="2022-08" db="EMBL/GenBank/DDBJ databases">
        <authorList>
            <person name="Gutierrez-Valencia J."/>
        </authorList>
    </citation>
    <scope>NUCLEOTIDE SEQUENCE</scope>
</reference>
<dbReference type="AlphaFoldDB" id="A0AAV0ID43"/>
<name>A0AAV0ID43_9ROSI</name>
<keyword evidence="2" id="KW-1185">Reference proteome</keyword>
<accession>A0AAV0ID43</accession>
<evidence type="ECO:0000313" key="1">
    <source>
        <dbReference type="EMBL" id="CAI0394584.1"/>
    </source>
</evidence>
<protein>
    <submittedName>
        <fullName evidence="1">Uncharacterized protein</fullName>
    </submittedName>
</protein>
<gene>
    <name evidence="1" type="ORF">LITE_LOCUS8370</name>
</gene>
<evidence type="ECO:0000313" key="2">
    <source>
        <dbReference type="Proteomes" id="UP001154282"/>
    </source>
</evidence>
<proteinExistence type="predicted"/>
<dbReference type="Proteomes" id="UP001154282">
    <property type="component" value="Unassembled WGS sequence"/>
</dbReference>
<organism evidence="1 2">
    <name type="scientific">Linum tenue</name>
    <dbReference type="NCBI Taxonomy" id="586396"/>
    <lineage>
        <taxon>Eukaryota</taxon>
        <taxon>Viridiplantae</taxon>
        <taxon>Streptophyta</taxon>
        <taxon>Embryophyta</taxon>
        <taxon>Tracheophyta</taxon>
        <taxon>Spermatophyta</taxon>
        <taxon>Magnoliopsida</taxon>
        <taxon>eudicotyledons</taxon>
        <taxon>Gunneridae</taxon>
        <taxon>Pentapetalae</taxon>
        <taxon>rosids</taxon>
        <taxon>fabids</taxon>
        <taxon>Malpighiales</taxon>
        <taxon>Linaceae</taxon>
        <taxon>Linum</taxon>
    </lineage>
</organism>
<dbReference type="EMBL" id="CAMGYJ010000003">
    <property type="protein sequence ID" value="CAI0394584.1"/>
    <property type="molecule type" value="Genomic_DNA"/>
</dbReference>
<comment type="caution">
    <text evidence="1">The sequence shown here is derived from an EMBL/GenBank/DDBJ whole genome shotgun (WGS) entry which is preliminary data.</text>
</comment>